<reference evidence="4 5" key="1">
    <citation type="submission" date="2020-04" db="EMBL/GenBank/DDBJ databases">
        <authorList>
            <person name="Laetsch R D."/>
            <person name="Stevens L."/>
            <person name="Kumar S."/>
            <person name="Blaxter L. M."/>
        </authorList>
    </citation>
    <scope>NUCLEOTIDE SEQUENCE [LARGE SCALE GENOMIC DNA]</scope>
</reference>
<proteinExistence type="predicted"/>
<evidence type="ECO:0000259" key="3">
    <source>
        <dbReference type="Pfam" id="PF14634"/>
    </source>
</evidence>
<keyword evidence="1" id="KW-0479">Metal-binding</keyword>
<dbReference type="InterPro" id="IPR001841">
    <property type="entry name" value="Znf_RING"/>
</dbReference>
<accession>A0A8S1EMT1</accession>
<dbReference type="SUPFAM" id="SSF57850">
    <property type="entry name" value="RING/U-box"/>
    <property type="match status" value="1"/>
</dbReference>
<dbReference type="EMBL" id="CADEPM010000003">
    <property type="protein sequence ID" value="CAB3402393.1"/>
    <property type="molecule type" value="Genomic_DNA"/>
</dbReference>
<name>A0A8S1EMT1_9PELO</name>
<dbReference type="GO" id="GO:0008270">
    <property type="term" value="F:zinc ion binding"/>
    <property type="evidence" value="ECO:0007669"/>
    <property type="project" value="UniProtKB-KW"/>
</dbReference>
<evidence type="ECO:0000256" key="1">
    <source>
        <dbReference type="ARBA" id="ARBA00022771"/>
    </source>
</evidence>
<protein>
    <recommendedName>
        <fullName evidence="3">RING-type domain-containing protein</fullName>
    </recommendedName>
</protein>
<dbReference type="OrthoDB" id="5817957at2759"/>
<evidence type="ECO:0000313" key="5">
    <source>
        <dbReference type="Proteomes" id="UP000494206"/>
    </source>
</evidence>
<evidence type="ECO:0000256" key="2">
    <source>
        <dbReference type="ARBA" id="ARBA00022833"/>
    </source>
</evidence>
<keyword evidence="2" id="KW-0862">Zinc</keyword>
<keyword evidence="1" id="KW-0863">Zinc-finger</keyword>
<sequence length="88" mass="10090">MDWVQCNSCQKRPKQVRMFVTSCGHISCEECRKKVENSCLIYDAEEHTLNMSHPQLVTSTPIVNLEVSRKEYLRKAFFSGGQNPSPVL</sequence>
<keyword evidence="5" id="KW-1185">Reference proteome</keyword>
<dbReference type="Pfam" id="PF14634">
    <property type="entry name" value="zf-RING_5"/>
    <property type="match status" value="1"/>
</dbReference>
<organism evidence="4 5">
    <name type="scientific">Caenorhabditis bovis</name>
    <dbReference type="NCBI Taxonomy" id="2654633"/>
    <lineage>
        <taxon>Eukaryota</taxon>
        <taxon>Metazoa</taxon>
        <taxon>Ecdysozoa</taxon>
        <taxon>Nematoda</taxon>
        <taxon>Chromadorea</taxon>
        <taxon>Rhabditida</taxon>
        <taxon>Rhabditina</taxon>
        <taxon>Rhabditomorpha</taxon>
        <taxon>Rhabditoidea</taxon>
        <taxon>Rhabditidae</taxon>
        <taxon>Peloderinae</taxon>
        <taxon>Caenorhabditis</taxon>
    </lineage>
</organism>
<evidence type="ECO:0000313" key="4">
    <source>
        <dbReference type="EMBL" id="CAB3402393.1"/>
    </source>
</evidence>
<comment type="caution">
    <text evidence="4">The sequence shown here is derived from an EMBL/GenBank/DDBJ whole genome shotgun (WGS) entry which is preliminary data.</text>
</comment>
<gene>
    <name evidence="4" type="ORF">CBOVIS_LOCUS5015</name>
</gene>
<dbReference type="Proteomes" id="UP000494206">
    <property type="component" value="Unassembled WGS sequence"/>
</dbReference>
<dbReference type="AlphaFoldDB" id="A0A8S1EMT1"/>
<feature type="domain" description="RING-type" evidence="3">
    <location>
        <begin position="5"/>
        <end position="41"/>
    </location>
</feature>